<comment type="caution">
    <text evidence="2">The sequence shown here is derived from an EMBL/GenBank/DDBJ whole genome shotgun (WGS) entry which is preliminary data.</text>
</comment>
<dbReference type="InterPro" id="IPR026444">
    <property type="entry name" value="Secre_tail"/>
</dbReference>
<dbReference type="AlphaFoldDB" id="A0A8J7LPT9"/>
<proteinExistence type="predicted"/>
<sequence>MRKTILFVAFFSISITWSQSGNTINDAIVVDGTEVGLNISDFNSATQSGLSPACGTTEDVFYKHDVSSGDNKITIGMISAGVSLATSVNYQILKAPNGNINSLQVITCSSYNVVLVAGGSFEQVIEGINGTDDYYLRIYKPAGLGGVLTDLINGTSITMVSEFDATLSTNVKNIESLKILTTTNVIKLLNNNVDYSSYTIYNMNGQQVKKSIIKSNSIHISILKKGLYVLNLIGTSETKVYKFIKQ</sequence>
<evidence type="ECO:0000313" key="3">
    <source>
        <dbReference type="Proteomes" id="UP000610931"/>
    </source>
</evidence>
<name>A0A8J7LPT9_9FLAO</name>
<evidence type="ECO:0000313" key="2">
    <source>
        <dbReference type="EMBL" id="MBJ6369823.1"/>
    </source>
</evidence>
<keyword evidence="3" id="KW-1185">Reference proteome</keyword>
<reference evidence="2" key="1">
    <citation type="submission" date="2020-12" db="EMBL/GenBank/DDBJ databases">
        <title>Snuella sp. nov., isolated from sediment in Incheon.</title>
        <authorList>
            <person name="Kim W."/>
        </authorList>
    </citation>
    <scope>NUCLEOTIDE SEQUENCE</scope>
    <source>
        <strain evidence="2">CAU 1569</strain>
    </source>
</reference>
<dbReference type="EMBL" id="JAELVQ010000043">
    <property type="protein sequence ID" value="MBJ6369823.1"/>
    <property type="molecule type" value="Genomic_DNA"/>
</dbReference>
<organism evidence="2 3">
    <name type="scientific">Snuella sedimenti</name>
    <dbReference type="NCBI Taxonomy" id="2798802"/>
    <lineage>
        <taxon>Bacteria</taxon>
        <taxon>Pseudomonadati</taxon>
        <taxon>Bacteroidota</taxon>
        <taxon>Flavobacteriia</taxon>
        <taxon>Flavobacteriales</taxon>
        <taxon>Flavobacteriaceae</taxon>
        <taxon>Snuella</taxon>
    </lineage>
</organism>
<protein>
    <submittedName>
        <fullName evidence="2">T9SS type A sorting domain-containing protein</fullName>
    </submittedName>
</protein>
<dbReference type="RefSeq" id="WP_199116948.1">
    <property type="nucleotide sequence ID" value="NZ_JAELVQ010000043.1"/>
</dbReference>
<dbReference type="NCBIfam" id="TIGR04183">
    <property type="entry name" value="Por_Secre_tail"/>
    <property type="match status" value="1"/>
</dbReference>
<gene>
    <name evidence="2" type="ORF">JF259_17195</name>
</gene>
<dbReference type="Proteomes" id="UP000610931">
    <property type="component" value="Unassembled WGS sequence"/>
</dbReference>
<accession>A0A8J7LPT9</accession>
<keyword evidence="1" id="KW-0732">Signal</keyword>
<evidence type="ECO:0000256" key="1">
    <source>
        <dbReference type="ARBA" id="ARBA00022729"/>
    </source>
</evidence>